<feature type="compositionally biased region" description="Acidic residues" evidence="3">
    <location>
        <begin position="135"/>
        <end position="145"/>
    </location>
</feature>
<reference evidence="5" key="1">
    <citation type="submission" date="2022-04" db="EMBL/GenBank/DDBJ databases">
        <title>A functionally conserved STORR gene fusion in Papaver species that diverged 16.8 million years ago.</title>
        <authorList>
            <person name="Catania T."/>
        </authorList>
    </citation>
    <scope>NUCLEOTIDE SEQUENCE</scope>
    <source>
        <strain evidence="5">S-188037</strain>
    </source>
</reference>
<dbReference type="PANTHER" id="PTHR22881">
    <property type="entry name" value="BROMODOMAIN CONTAINING PROTEIN"/>
    <property type="match status" value="1"/>
</dbReference>
<keyword evidence="6" id="KW-1185">Reference proteome</keyword>
<dbReference type="Proteomes" id="UP001202328">
    <property type="component" value="Unassembled WGS sequence"/>
</dbReference>
<dbReference type="InterPro" id="IPR001487">
    <property type="entry name" value="Bromodomain"/>
</dbReference>
<name>A0AAD4X7T2_9MAGN</name>
<feature type="compositionally biased region" description="Polar residues" evidence="3">
    <location>
        <begin position="94"/>
        <end position="103"/>
    </location>
</feature>
<feature type="compositionally biased region" description="Basic and acidic residues" evidence="3">
    <location>
        <begin position="146"/>
        <end position="168"/>
    </location>
</feature>
<dbReference type="PROSITE" id="PS00633">
    <property type="entry name" value="BROMODOMAIN_1"/>
    <property type="match status" value="1"/>
</dbReference>
<dbReference type="EMBL" id="JAJJMB010014053">
    <property type="protein sequence ID" value="KAI3863186.1"/>
    <property type="molecule type" value="Genomic_DNA"/>
</dbReference>
<evidence type="ECO:0000256" key="2">
    <source>
        <dbReference type="PROSITE-ProRule" id="PRU00035"/>
    </source>
</evidence>
<feature type="compositionally biased region" description="Acidic residues" evidence="3">
    <location>
        <begin position="50"/>
        <end position="69"/>
    </location>
</feature>
<evidence type="ECO:0000313" key="6">
    <source>
        <dbReference type="Proteomes" id="UP001202328"/>
    </source>
</evidence>
<evidence type="ECO:0000259" key="4">
    <source>
        <dbReference type="PROSITE" id="PS50014"/>
    </source>
</evidence>
<evidence type="ECO:0000256" key="1">
    <source>
        <dbReference type="ARBA" id="ARBA00023117"/>
    </source>
</evidence>
<dbReference type="SMART" id="SM00297">
    <property type="entry name" value="BROMO"/>
    <property type="match status" value="1"/>
</dbReference>
<feature type="compositionally biased region" description="Low complexity" evidence="3">
    <location>
        <begin position="109"/>
        <end position="118"/>
    </location>
</feature>
<dbReference type="SUPFAM" id="SSF47370">
    <property type="entry name" value="Bromodomain"/>
    <property type="match status" value="1"/>
</dbReference>
<gene>
    <name evidence="5" type="ORF">MKW98_015644</name>
</gene>
<accession>A0AAD4X7T2</accession>
<feature type="compositionally biased region" description="Polar residues" evidence="3">
    <location>
        <begin position="800"/>
        <end position="822"/>
    </location>
</feature>
<protein>
    <recommendedName>
        <fullName evidence="4">Bromo domain-containing protein</fullName>
    </recommendedName>
</protein>
<dbReference type="InterPro" id="IPR036427">
    <property type="entry name" value="Bromodomain-like_sf"/>
</dbReference>
<evidence type="ECO:0000313" key="5">
    <source>
        <dbReference type="EMBL" id="KAI3863186.1"/>
    </source>
</evidence>
<feature type="domain" description="Bromo" evidence="4">
    <location>
        <begin position="197"/>
        <end position="267"/>
    </location>
</feature>
<evidence type="ECO:0000256" key="3">
    <source>
        <dbReference type="SAM" id="MobiDB-lite"/>
    </source>
</evidence>
<dbReference type="Gene3D" id="1.20.920.10">
    <property type="entry name" value="Bromodomain-like"/>
    <property type="match status" value="1"/>
</dbReference>
<dbReference type="CDD" id="cd04369">
    <property type="entry name" value="Bromodomain"/>
    <property type="match status" value="1"/>
</dbReference>
<feature type="compositionally biased region" description="Basic residues" evidence="3">
    <location>
        <begin position="1"/>
        <end position="13"/>
    </location>
</feature>
<dbReference type="PANTHER" id="PTHR22881:SF42">
    <property type="entry name" value="DNA-BINDING BROMODOMAIN-CONTAINING PROTEIN"/>
    <property type="match status" value="1"/>
</dbReference>
<dbReference type="InterPro" id="IPR018359">
    <property type="entry name" value="Bromodomain_CS"/>
</dbReference>
<keyword evidence="1 2" id="KW-0103">Bromodomain</keyword>
<comment type="caution">
    <text evidence="5">The sequence shown here is derived from an EMBL/GenBank/DDBJ whole genome shotgun (WGS) entry which is preliminary data.</text>
</comment>
<dbReference type="InterPro" id="IPR051831">
    <property type="entry name" value="Bromodomain_contain_prot"/>
</dbReference>
<dbReference type="AlphaFoldDB" id="A0AAD4X7T2"/>
<proteinExistence type="predicted"/>
<organism evidence="5 6">
    <name type="scientific">Papaver atlanticum</name>
    <dbReference type="NCBI Taxonomy" id="357466"/>
    <lineage>
        <taxon>Eukaryota</taxon>
        <taxon>Viridiplantae</taxon>
        <taxon>Streptophyta</taxon>
        <taxon>Embryophyta</taxon>
        <taxon>Tracheophyta</taxon>
        <taxon>Spermatophyta</taxon>
        <taxon>Magnoliopsida</taxon>
        <taxon>Ranunculales</taxon>
        <taxon>Papaveraceae</taxon>
        <taxon>Papaveroideae</taxon>
        <taxon>Papaver</taxon>
    </lineage>
</organism>
<dbReference type="PROSITE" id="PS50014">
    <property type="entry name" value="BROMODOMAIN_2"/>
    <property type="match status" value="1"/>
</dbReference>
<feature type="region of interest" description="Disordered" evidence="3">
    <location>
        <begin position="1"/>
        <end position="182"/>
    </location>
</feature>
<dbReference type="PRINTS" id="PR00503">
    <property type="entry name" value="BROMODOMAIN"/>
</dbReference>
<feature type="region of interest" description="Disordered" evidence="3">
    <location>
        <begin position="800"/>
        <end position="836"/>
    </location>
</feature>
<dbReference type="Pfam" id="PF00439">
    <property type="entry name" value="Bromodomain"/>
    <property type="match status" value="1"/>
</dbReference>
<sequence>MGKITKKKKKGRPPKADLSTPRRSKVTDPPPESALRRSIRSRNLPYSDDQFYDDIEGEEEDSEDEEEEEEKRRKKKMKLVLRLASSGQPKVDSSLLTRNNEATTPAPAPDSAASASSSDDGDDSKPLKKRRINNDDEDDTNANVDEEVRSDDQKKDGRQQKKDTRRSESLSGFEGNYSNGIPLPDKKEMDLIMDKLQKKDTYGVYAEPVDTEELPDYLEIIENPMDFGTIRKNLEKGTYTKLEQLEADVFLLCSNAMEYNSPDTVYFKQARSIQELARKKFHRLKVNFKRSEAEIKIDQTKRSNLVVKKLTKKTACKVVQEPVGSDFSAGVTLTTRANLVNQSNTIHAGSYGVPGNYIGFGDRNYFLPEHKSEKAEEQVSGKGLQSKFGKKPIVLDDDRRATYGMTSQHLVNEDSMFTIFEGDTSQLVAVGLHTDHCYARSLARFAAALGPAAWKVASRRIEQVLPGDFRFGRGWVGEYEPLPTSILVLENSMLKELSINSQKTEDIKKDDQIVEESLKAKQNVTLGRETVDLPRVSSASISEEFPRDRHLGYPMSNGLSSGLVSVSGPKPQQQNPQVSSNVLKQVDMHSSSSFRKDHMNVASREKPMNNSHMTIPRLQEMDSRNRILSQSASFSHPLSNGIVVGGLPNGKAVNSCASSHRATSFSSDIVPSKQVRLPTFPHGNHEQGLSDPVQMLRMMANKTHNQQNSANHPMAEAIQSRRDDAVAVATPPQACMTLGNANPARERQPDSQVHFETAASGGFQTQIDKNRFPQAFLPQAMRIGENNRPVFSPQQRMTDTKFHVQSPQQGLGPQTQTNSKQDTLPPDLNIGFPSSGSPVRLSSGALLDSQLPDLALQL</sequence>